<evidence type="ECO:0000256" key="1">
    <source>
        <dbReference type="SAM" id="MobiDB-lite"/>
    </source>
</evidence>
<sequence length="482" mass="53574">MAKRRFQPMNEPTPATNQLNHSAHTSTDGPTTATNQPITDAAMAQVLSLRSCFVLGARISMAKRRFQPMNEPTPATNQPSQSAHTSTDGPTPATNQPSHSAHASTDGPTPATSQPVSPPHPEPENDESTLAINNAANKSKKKSVKYWTVDVKDARGVVNEVRLRSQDVFSLPPGKKILMEWSEIGQPVGEDAGLLGSFLGKVGADFSKFPISYERWPDVPGEYKERVWIDTIMKKWDVYDEIHKKYIYGIIGKRWRDNRKLAFDNCYDPSVSWEQSLDRRPKGINKEQWATFLTYRLKPENLEKASKNAANRAKQTTPHTLGTMTAARFKHRLELDDERKYTRGDIYAISHKRNDGTFINEEAQKKSEELETHRQGNSSVSDDAYTAVFGKEHPGHVRGVGFGVVPSQYFGRSSRAPTSASGGNDSTMRQELNASNARIRALEDQVVMLTQQYALYSRGTQVSNTDAPTGGRPSSASHETLD</sequence>
<protein>
    <recommendedName>
        <fullName evidence="4">Transposase Tnp1/En/Spm-like domain-containing protein</fullName>
    </recommendedName>
</protein>
<feature type="compositionally biased region" description="Polar residues" evidence="1">
    <location>
        <begin position="73"/>
        <end position="115"/>
    </location>
</feature>
<proteinExistence type="predicted"/>
<dbReference type="OrthoDB" id="1431649at2759"/>
<keyword evidence="3" id="KW-1185">Reference proteome</keyword>
<dbReference type="AlphaFoldDB" id="A0A2Z6NRE4"/>
<feature type="compositionally biased region" description="Polar residues" evidence="1">
    <location>
        <begin position="13"/>
        <end position="36"/>
    </location>
</feature>
<dbReference type="Pfam" id="PF03004">
    <property type="entry name" value="Transposase_24"/>
    <property type="match status" value="1"/>
</dbReference>
<feature type="region of interest" description="Disordered" evidence="1">
    <location>
        <begin position="66"/>
        <end position="128"/>
    </location>
</feature>
<reference evidence="3" key="1">
    <citation type="journal article" date="2017" name="Front. Plant Sci.">
        <title>Climate Clever Clovers: New Paradigm to Reduce the Environmental Footprint of Ruminants by Breeding Low Methanogenic Forages Utilizing Haplotype Variation.</title>
        <authorList>
            <person name="Kaur P."/>
            <person name="Appels R."/>
            <person name="Bayer P.E."/>
            <person name="Keeble-Gagnere G."/>
            <person name="Wang J."/>
            <person name="Hirakawa H."/>
            <person name="Shirasawa K."/>
            <person name="Vercoe P."/>
            <person name="Stefanova K."/>
            <person name="Durmic Z."/>
            <person name="Nichols P."/>
            <person name="Revell C."/>
            <person name="Isobe S.N."/>
            <person name="Edwards D."/>
            <person name="Erskine W."/>
        </authorList>
    </citation>
    <scope>NUCLEOTIDE SEQUENCE [LARGE SCALE GENOMIC DNA]</scope>
    <source>
        <strain evidence="3">cv. Daliak</strain>
    </source>
</reference>
<evidence type="ECO:0000313" key="2">
    <source>
        <dbReference type="EMBL" id="GAU46156.1"/>
    </source>
</evidence>
<dbReference type="InterPro" id="IPR004252">
    <property type="entry name" value="Probable_transposase_24"/>
</dbReference>
<feature type="region of interest" description="Disordered" evidence="1">
    <location>
        <begin position="1"/>
        <end position="36"/>
    </location>
</feature>
<dbReference type="PANTHER" id="PTHR33144:SF45">
    <property type="entry name" value="TRANSPOSASE TNP1_EN_SPM-LIKE DOMAIN-CONTAINING PROTEIN"/>
    <property type="match status" value="1"/>
</dbReference>
<dbReference type="Proteomes" id="UP000242715">
    <property type="component" value="Unassembled WGS sequence"/>
</dbReference>
<organism evidence="2 3">
    <name type="scientific">Trifolium subterraneum</name>
    <name type="common">Subterranean clover</name>
    <dbReference type="NCBI Taxonomy" id="3900"/>
    <lineage>
        <taxon>Eukaryota</taxon>
        <taxon>Viridiplantae</taxon>
        <taxon>Streptophyta</taxon>
        <taxon>Embryophyta</taxon>
        <taxon>Tracheophyta</taxon>
        <taxon>Spermatophyta</taxon>
        <taxon>Magnoliopsida</taxon>
        <taxon>eudicotyledons</taxon>
        <taxon>Gunneridae</taxon>
        <taxon>Pentapetalae</taxon>
        <taxon>rosids</taxon>
        <taxon>fabids</taxon>
        <taxon>Fabales</taxon>
        <taxon>Fabaceae</taxon>
        <taxon>Papilionoideae</taxon>
        <taxon>50 kb inversion clade</taxon>
        <taxon>NPAAA clade</taxon>
        <taxon>Hologalegina</taxon>
        <taxon>IRL clade</taxon>
        <taxon>Trifolieae</taxon>
        <taxon>Trifolium</taxon>
    </lineage>
</organism>
<evidence type="ECO:0008006" key="4">
    <source>
        <dbReference type="Google" id="ProtNLM"/>
    </source>
</evidence>
<dbReference type="EMBL" id="DF974182">
    <property type="protein sequence ID" value="GAU46156.1"/>
    <property type="molecule type" value="Genomic_DNA"/>
</dbReference>
<feature type="region of interest" description="Disordered" evidence="1">
    <location>
        <begin position="458"/>
        <end position="482"/>
    </location>
</feature>
<accession>A0A2Z6NRE4</accession>
<evidence type="ECO:0000313" key="3">
    <source>
        <dbReference type="Proteomes" id="UP000242715"/>
    </source>
</evidence>
<gene>
    <name evidence="2" type="ORF">TSUD_301160</name>
</gene>
<name>A0A2Z6NRE4_TRISU</name>
<dbReference type="PANTHER" id="PTHR33144">
    <property type="entry name" value="OS10G0409366 PROTEIN-RELATED"/>
    <property type="match status" value="1"/>
</dbReference>